<dbReference type="InterPro" id="IPR038763">
    <property type="entry name" value="DHH_sf"/>
</dbReference>
<evidence type="ECO:0000313" key="1">
    <source>
        <dbReference type="EMBL" id="GAG29710.1"/>
    </source>
</evidence>
<dbReference type="SUPFAM" id="SSF64182">
    <property type="entry name" value="DHH phosphoesterases"/>
    <property type="match status" value="1"/>
</dbReference>
<accession>X0WG96</accession>
<dbReference type="Gene3D" id="3.90.1640.10">
    <property type="entry name" value="inorganic pyrophosphatase (n-terminal core)"/>
    <property type="match status" value="1"/>
</dbReference>
<comment type="caution">
    <text evidence="1">The sequence shown here is derived from an EMBL/GenBank/DDBJ whole genome shotgun (WGS) entry which is preliminary data.</text>
</comment>
<protein>
    <recommendedName>
        <fullName evidence="2">DDH domain-containing protein</fullName>
    </recommendedName>
</protein>
<evidence type="ECO:0008006" key="2">
    <source>
        <dbReference type="Google" id="ProtNLM"/>
    </source>
</evidence>
<proteinExistence type="predicted"/>
<feature type="non-terminal residue" evidence="1">
    <location>
        <position position="60"/>
    </location>
</feature>
<gene>
    <name evidence="1" type="ORF">S01H1_69940</name>
</gene>
<dbReference type="EMBL" id="BARS01046462">
    <property type="protein sequence ID" value="GAG29710.1"/>
    <property type="molecule type" value="Genomic_DNA"/>
</dbReference>
<organism evidence="1">
    <name type="scientific">marine sediment metagenome</name>
    <dbReference type="NCBI Taxonomy" id="412755"/>
    <lineage>
        <taxon>unclassified sequences</taxon>
        <taxon>metagenomes</taxon>
        <taxon>ecological metagenomes</taxon>
    </lineage>
</organism>
<sequence length="60" mass="6451">MVSSDNFQKALELINKSDTILVTAHTRLDGDACGCMAAMDDVLTDLGKKVKLLLLSPISE</sequence>
<dbReference type="AlphaFoldDB" id="X0WG96"/>
<name>X0WG96_9ZZZZ</name>
<reference evidence="1" key="1">
    <citation type="journal article" date="2014" name="Front. Microbiol.">
        <title>High frequency of phylogenetically diverse reductive dehalogenase-homologous genes in deep subseafloor sedimentary metagenomes.</title>
        <authorList>
            <person name="Kawai M."/>
            <person name="Futagami T."/>
            <person name="Toyoda A."/>
            <person name="Takaki Y."/>
            <person name="Nishi S."/>
            <person name="Hori S."/>
            <person name="Arai W."/>
            <person name="Tsubouchi T."/>
            <person name="Morono Y."/>
            <person name="Uchiyama I."/>
            <person name="Ito T."/>
            <person name="Fujiyama A."/>
            <person name="Inagaki F."/>
            <person name="Takami H."/>
        </authorList>
    </citation>
    <scope>NUCLEOTIDE SEQUENCE</scope>
    <source>
        <strain evidence="1">Expedition CK06-06</strain>
    </source>
</reference>